<dbReference type="GO" id="GO:0003700">
    <property type="term" value="F:DNA-binding transcription factor activity"/>
    <property type="evidence" value="ECO:0007669"/>
    <property type="project" value="InterPro"/>
</dbReference>
<keyword evidence="2" id="KW-0805">Transcription regulation</keyword>
<dbReference type="Pfam" id="PF00126">
    <property type="entry name" value="HTH_1"/>
    <property type="match status" value="1"/>
</dbReference>
<dbReference type="SUPFAM" id="SSF53850">
    <property type="entry name" value="Periplasmic binding protein-like II"/>
    <property type="match status" value="1"/>
</dbReference>
<evidence type="ECO:0000313" key="7">
    <source>
        <dbReference type="Proteomes" id="UP000315115"/>
    </source>
</evidence>
<evidence type="ECO:0000256" key="3">
    <source>
        <dbReference type="ARBA" id="ARBA00023125"/>
    </source>
</evidence>
<dbReference type="Gene3D" id="1.10.10.10">
    <property type="entry name" value="Winged helix-like DNA-binding domain superfamily/Winged helix DNA-binding domain"/>
    <property type="match status" value="1"/>
</dbReference>
<dbReference type="Proteomes" id="UP000315115">
    <property type="component" value="Chromosome 2"/>
</dbReference>
<dbReference type="InterPro" id="IPR000847">
    <property type="entry name" value="LysR_HTH_N"/>
</dbReference>
<dbReference type="InterPro" id="IPR036390">
    <property type="entry name" value="WH_DNA-bd_sf"/>
</dbReference>
<comment type="similarity">
    <text evidence="1">Belongs to the LysR transcriptional regulatory family.</text>
</comment>
<dbReference type="PANTHER" id="PTHR30579">
    <property type="entry name" value="TRANSCRIPTIONAL REGULATOR"/>
    <property type="match status" value="1"/>
</dbReference>
<dbReference type="InterPro" id="IPR005119">
    <property type="entry name" value="LysR_subst-bd"/>
</dbReference>
<evidence type="ECO:0000256" key="4">
    <source>
        <dbReference type="ARBA" id="ARBA00023163"/>
    </source>
</evidence>
<dbReference type="RefSeq" id="WP_143693909.1">
    <property type="nucleotide sequence ID" value="NZ_AP019799.1"/>
</dbReference>
<evidence type="ECO:0000256" key="2">
    <source>
        <dbReference type="ARBA" id="ARBA00023015"/>
    </source>
</evidence>
<dbReference type="PROSITE" id="PS50931">
    <property type="entry name" value="HTH_LYSR"/>
    <property type="match status" value="1"/>
</dbReference>
<dbReference type="Gene3D" id="3.40.190.290">
    <property type="match status" value="1"/>
</dbReference>
<protein>
    <submittedName>
        <fullName evidence="6">LysR family transcriptional regulator</fullName>
    </submittedName>
</protein>
<keyword evidence="4" id="KW-0804">Transcription</keyword>
<evidence type="ECO:0000313" key="6">
    <source>
        <dbReference type="EMBL" id="BBL91519.1"/>
    </source>
</evidence>
<sequence>MANNCNQISDIGNKEKSHHLNWDDAKIFLGIAREGTLSGASKSLRLGIATVSRRLERLESAIGLKLFTRDQLGYKLTDEGMALIAQAEALEQAGYAFSAAAQVNDQDVRGHVRLATAQGLADHFIIPALPQFLANHPNLTIEVVTSVSTVNLHRHDADIALRMVRPERGNVSIQKLGELGFGVYASQSYLKNRKKNQQSGSFENDDFIGWSETLQHLPAAQWLERTMRGKPCRLITSNLSAQFSAVEAGLGMAVLPHFIAQPKELTCVERDIGCDQSIWLAIHSDLSHSRRVRTVADFLHKLVKENKDFLESGNLEIRT</sequence>
<dbReference type="InterPro" id="IPR036388">
    <property type="entry name" value="WH-like_DNA-bd_sf"/>
</dbReference>
<dbReference type="PANTHER" id="PTHR30579:SF3">
    <property type="entry name" value="TRANSCRIPTIONAL REGULATORY PROTEIN"/>
    <property type="match status" value="1"/>
</dbReference>
<name>A0A510ICU9_9VIBR</name>
<dbReference type="AlphaFoldDB" id="A0A510ICU9"/>
<proteinExistence type="inferred from homology"/>
<dbReference type="InterPro" id="IPR050176">
    <property type="entry name" value="LTTR"/>
</dbReference>
<evidence type="ECO:0000259" key="5">
    <source>
        <dbReference type="PROSITE" id="PS50931"/>
    </source>
</evidence>
<reference evidence="7" key="1">
    <citation type="submission" date="2019-07" db="EMBL/GenBank/DDBJ databases">
        <title>Complete Genome Sequences of Vibrion rotiferianus strain AM7.</title>
        <authorList>
            <person name="Miyazaki K."/>
            <person name="Wiseschart A."/>
            <person name="Pootanakit K."/>
            <person name="Ishimori K."/>
            <person name="Kitahara K."/>
        </authorList>
    </citation>
    <scope>NUCLEOTIDE SEQUENCE [LARGE SCALE GENOMIC DNA]</scope>
    <source>
        <strain evidence="7">AM7</strain>
    </source>
</reference>
<dbReference type="Pfam" id="PF03466">
    <property type="entry name" value="LysR_substrate"/>
    <property type="match status" value="1"/>
</dbReference>
<dbReference type="GO" id="GO:0003677">
    <property type="term" value="F:DNA binding"/>
    <property type="evidence" value="ECO:0007669"/>
    <property type="project" value="UniProtKB-KW"/>
</dbReference>
<organism evidence="6 7">
    <name type="scientific">Vibrio rotiferianus</name>
    <dbReference type="NCBI Taxonomy" id="190895"/>
    <lineage>
        <taxon>Bacteria</taxon>
        <taxon>Pseudomonadati</taxon>
        <taxon>Pseudomonadota</taxon>
        <taxon>Gammaproteobacteria</taxon>
        <taxon>Vibrionales</taxon>
        <taxon>Vibrionaceae</taxon>
        <taxon>Vibrio</taxon>
    </lineage>
</organism>
<keyword evidence="3" id="KW-0238">DNA-binding</keyword>
<gene>
    <name evidence="6" type="ORF">VroAM7_41720</name>
</gene>
<dbReference type="SUPFAM" id="SSF46785">
    <property type="entry name" value="Winged helix' DNA-binding domain"/>
    <property type="match status" value="1"/>
</dbReference>
<accession>A0A510ICU9</accession>
<dbReference type="EMBL" id="AP019799">
    <property type="protein sequence ID" value="BBL91519.1"/>
    <property type="molecule type" value="Genomic_DNA"/>
</dbReference>
<evidence type="ECO:0000256" key="1">
    <source>
        <dbReference type="ARBA" id="ARBA00009437"/>
    </source>
</evidence>
<feature type="domain" description="HTH lysR-type" evidence="5">
    <location>
        <begin position="20"/>
        <end position="77"/>
    </location>
</feature>